<dbReference type="Proteomes" id="UP000054926">
    <property type="component" value="Unassembled WGS sequence"/>
</dbReference>
<evidence type="ECO:0000313" key="2">
    <source>
        <dbReference type="Proteomes" id="UP000054926"/>
    </source>
</evidence>
<comment type="caution">
    <text evidence="1">The sequence shown here is derived from an EMBL/GenBank/DDBJ whole genome shotgun (WGS) entry which is preliminary data.</text>
</comment>
<dbReference type="RefSeq" id="WP_058510926.1">
    <property type="nucleotide sequence ID" value="NZ_DAIOMV010000009.1"/>
</dbReference>
<sequence>MDLSTLTNQSPKVMAVVEAIKNDPNFFSELKDNPQQALSKIGVELSEEEMGLVQKLGDLKELEAEAESFFAKIKGLFGFKEKDSN</sequence>
<keyword evidence="2" id="KW-1185">Reference proteome</keyword>
<protein>
    <submittedName>
        <fullName evidence="1">Uncharacterized protein</fullName>
    </submittedName>
</protein>
<dbReference type="AlphaFoldDB" id="A0A0W0ZIP6"/>
<accession>A0A0W0ZIP6</accession>
<reference evidence="1 2" key="1">
    <citation type="submission" date="2015-11" db="EMBL/GenBank/DDBJ databases">
        <title>Genomic analysis of 38 Legionella species identifies large and diverse effector repertoires.</title>
        <authorList>
            <person name="Burstein D."/>
            <person name="Amaro F."/>
            <person name="Zusman T."/>
            <person name="Lifshitz Z."/>
            <person name="Cohen O."/>
            <person name="Gilbert J.A."/>
            <person name="Pupko T."/>
            <person name="Shuman H.A."/>
            <person name="Segal G."/>
        </authorList>
    </citation>
    <scope>NUCLEOTIDE SEQUENCE [LARGE SCALE GENOMIC DNA]</scope>
    <source>
        <strain evidence="1 2">IMVS3376</strain>
    </source>
</reference>
<dbReference type="OrthoDB" id="5639229at2"/>
<gene>
    <name evidence="1" type="ORF">Lste_2031</name>
</gene>
<dbReference type="PATRIC" id="fig|947033.5.peg.2155"/>
<dbReference type="STRING" id="947033.Lste_2031"/>
<dbReference type="EMBL" id="LNYY01000019">
    <property type="protein sequence ID" value="KTD68873.1"/>
    <property type="molecule type" value="Genomic_DNA"/>
</dbReference>
<evidence type="ECO:0000313" key="1">
    <source>
        <dbReference type="EMBL" id="KTD68873.1"/>
    </source>
</evidence>
<name>A0A0W0ZIP6_9GAMM</name>
<organism evidence="1 2">
    <name type="scientific">Legionella steelei</name>
    <dbReference type="NCBI Taxonomy" id="947033"/>
    <lineage>
        <taxon>Bacteria</taxon>
        <taxon>Pseudomonadati</taxon>
        <taxon>Pseudomonadota</taxon>
        <taxon>Gammaproteobacteria</taxon>
        <taxon>Legionellales</taxon>
        <taxon>Legionellaceae</taxon>
        <taxon>Legionella</taxon>
    </lineage>
</organism>
<proteinExistence type="predicted"/>